<dbReference type="PROSITE" id="PS00175">
    <property type="entry name" value="PG_MUTASE"/>
    <property type="match status" value="1"/>
</dbReference>
<dbReference type="EMBL" id="CP063310">
    <property type="protein sequence ID" value="QOS67573.1"/>
    <property type="molecule type" value="Genomic_DNA"/>
</dbReference>
<dbReference type="RefSeq" id="WP_160943619.1">
    <property type="nucleotide sequence ID" value="NZ_CP063310.1"/>
</dbReference>
<dbReference type="AlphaFoldDB" id="A0A6L7IYM6"/>
<gene>
    <name evidence="5" type="ORF">GS424_013775</name>
</gene>
<feature type="binding site" evidence="3">
    <location>
        <begin position="96"/>
        <end position="99"/>
    </location>
    <ligand>
        <name>substrate</name>
    </ligand>
</feature>
<dbReference type="KEGG" id="egd:GS424_013775"/>
<reference evidence="5 6" key="1">
    <citation type="submission" date="2020-10" db="EMBL/GenBank/DDBJ databases">
        <title>Eggerthella sp. nov., isolated from human feces.</title>
        <authorList>
            <person name="Yajun G."/>
        </authorList>
    </citation>
    <scope>NUCLEOTIDE SEQUENCE [LARGE SCALE GENOMIC DNA]</scope>
    <source>
        <strain evidence="5 6">HF-1101</strain>
    </source>
</reference>
<dbReference type="PANTHER" id="PTHR46517:SF1">
    <property type="entry name" value="FRUCTOSE-2,6-BISPHOSPHATASE TIGAR"/>
    <property type="match status" value="1"/>
</dbReference>
<dbReference type="GO" id="GO:0005829">
    <property type="term" value="C:cytosol"/>
    <property type="evidence" value="ECO:0007669"/>
    <property type="project" value="TreeGrafter"/>
</dbReference>
<dbReference type="InterPro" id="IPR029033">
    <property type="entry name" value="His_PPase_superfam"/>
</dbReference>
<dbReference type="GO" id="GO:0045820">
    <property type="term" value="P:negative regulation of glycolytic process"/>
    <property type="evidence" value="ECO:0007669"/>
    <property type="project" value="TreeGrafter"/>
</dbReference>
<dbReference type="SUPFAM" id="SSF53254">
    <property type="entry name" value="Phosphoglycerate mutase-like"/>
    <property type="match status" value="1"/>
</dbReference>
<evidence type="ECO:0000256" key="1">
    <source>
        <dbReference type="ARBA" id="ARBA00022801"/>
    </source>
</evidence>
<keyword evidence="1" id="KW-0378">Hydrolase</keyword>
<evidence type="ECO:0000256" key="3">
    <source>
        <dbReference type="PIRSR" id="PIRSR613078-2"/>
    </source>
</evidence>
<dbReference type="GO" id="GO:0004331">
    <property type="term" value="F:fructose-2,6-bisphosphate 2-phosphatase activity"/>
    <property type="evidence" value="ECO:0007669"/>
    <property type="project" value="TreeGrafter"/>
</dbReference>
<evidence type="ECO:0000313" key="5">
    <source>
        <dbReference type="EMBL" id="QOS67573.1"/>
    </source>
</evidence>
<dbReference type="SMART" id="SM00855">
    <property type="entry name" value="PGAM"/>
    <property type="match status" value="1"/>
</dbReference>
<dbReference type="Gene3D" id="3.40.50.1240">
    <property type="entry name" value="Phosphoglycerate mutase-like"/>
    <property type="match status" value="1"/>
</dbReference>
<feature type="active site" description="Proton donor/acceptor" evidence="2">
    <location>
        <position position="96"/>
    </location>
</feature>
<dbReference type="PANTHER" id="PTHR46517">
    <property type="entry name" value="FRUCTOSE-2,6-BISPHOSPHATASE TIGAR"/>
    <property type="match status" value="1"/>
</dbReference>
<proteinExistence type="predicted"/>
<feature type="active site" description="Tele-phosphohistidine intermediate" evidence="2">
    <location>
        <position position="18"/>
    </location>
</feature>
<name>A0A6L7IYM6_9ACTN</name>
<evidence type="ECO:0000256" key="2">
    <source>
        <dbReference type="PIRSR" id="PIRSR613078-1"/>
    </source>
</evidence>
<accession>A0A6L7IYM6</accession>
<sequence length="231" mass="25208">MEAGERRPGEVTFYVVRHGQTLFNVMGKVQGWCDTPLTDEGVRAAQSLGRGLAEVDFAAAYASDSGRAVHTLDELLRARAGAAVPFGPHADQRLREWCYGDLEGEPGELLHATLDAGFGAPLSFEEHNRRLPEVADVLADADCSGRAERFDVIERRLRGFFREAGDAGLARGGGNVLVVTHSFVVRTLVYLIDPERVNDPVKIPNASVTRISYDGSDFRLGEIGSTAWQRP</sequence>
<protein>
    <submittedName>
        <fullName evidence="5">Histidine phosphatase family protein</fullName>
    </submittedName>
</protein>
<dbReference type="PIRSF" id="PIRSF000709">
    <property type="entry name" value="6PFK_2-Ptase"/>
    <property type="match status" value="1"/>
</dbReference>
<dbReference type="Pfam" id="PF00300">
    <property type="entry name" value="His_Phos_1"/>
    <property type="match status" value="1"/>
</dbReference>
<dbReference type="InterPro" id="IPR001345">
    <property type="entry name" value="PG/BPGM_mutase_AS"/>
</dbReference>
<dbReference type="CDD" id="cd07067">
    <property type="entry name" value="HP_PGM_like"/>
    <property type="match status" value="1"/>
</dbReference>
<evidence type="ECO:0000256" key="4">
    <source>
        <dbReference type="PIRSR" id="PIRSR613078-3"/>
    </source>
</evidence>
<dbReference type="InterPro" id="IPR013078">
    <property type="entry name" value="His_Pase_superF_clade-1"/>
</dbReference>
<organism evidence="5 6">
    <name type="scientific">Eggerthella guodeyinii</name>
    <dbReference type="NCBI Taxonomy" id="2690837"/>
    <lineage>
        <taxon>Bacteria</taxon>
        <taxon>Bacillati</taxon>
        <taxon>Actinomycetota</taxon>
        <taxon>Coriobacteriia</taxon>
        <taxon>Eggerthellales</taxon>
        <taxon>Eggerthellaceae</taxon>
        <taxon>Eggerthella</taxon>
    </lineage>
</organism>
<dbReference type="GO" id="GO:0043456">
    <property type="term" value="P:regulation of pentose-phosphate shunt"/>
    <property type="evidence" value="ECO:0007669"/>
    <property type="project" value="TreeGrafter"/>
</dbReference>
<feature type="binding site" evidence="3">
    <location>
        <begin position="17"/>
        <end position="24"/>
    </location>
    <ligand>
        <name>substrate</name>
    </ligand>
</feature>
<evidence type="ECO:0000313" key="6">
    <source>
        <dbReference type="Proteomes" id="UP000478463"/>
    </source>
</evidence>
<dbReference type="InterPro" id="IPR051695">
    <property type="entry name" value="Phosphoglycerate_Mutase"/>
</dbReference>
<dbReference type="Proteomes" id="UP000478463">
    <property type="component" value="Chromosome"/>
</dbReference>
<feature type="binding site" evidence="3">
    <location>
        <position position="67"/>
    </location>
    <ligand>
        <name>substrate</name>
    </ligand>
</feature>
<feature type="site" description="Transition state stabilizer" evidence="4">
    <location>
        <position position="181"/>
    </location>
</feature>